<evidence type="ECO:0000313" key="3">
    <source>
        <dbReference type="Proteomes" id="UP000783213"/>
    </source>
</evidence>
<reference evidence="2 3" key="1">
    <citation type="journal article" date="2020" name="Genome Biol. Evol.">
        <title>Comparative genomics of Sclerotiniaceae.</title>
        <authorList>
            <person name="Valero Jimenez C.A."/>
            <person name="Steentjes M."/>
            <person name="Scholten O.E."/>
            <person name="Van Kan J.A.L."/>
        </authorList>
    </citation>
    <scope>NUCLEOTIDE SEQUENCE [LARGE SCALE GENOMIC DNA]</scope>
    <source>
        <strain evidence="2 3">B1</strain>
    </source>
</reference>
<feature type="region of interest" description="Disordered" evidence="1">
    <location>
        <begin position="61"/>
        <end position="89"/>
    </location>
</feature>
<dbReference type="EMBL" id="RCSX01000022">
    <property type="protein sequence ID" value="KAF7921663.1"/>
    <property type="molecule type" value="Genomic_DNA"/>
</dbReference>
<organism evidence="2 3">
    <name type="scientific">Botrytis deweyae</name>
    <dbReference type="NCBI Taxonomy" id="2478750"/>
    <lineage>
        <taxon>Eukaryota</taxon>
        <taxon>Fungi</taxon>
        <taxon>Dikarya</taxon>
        <taxon>Ascomycota</taxon>
        <taxon>Pezizomycotina</taxon>
        <taxon>Leotiomycetes</taxon>
        <taxon>Helotiales</taxon>
        <taxon>Sclerotiniaceae</taxon>
        <taxon>Botrytis</taxon>
    </lineage>
</organism>
<feature type="compositionally biased region" description="Polar residues" evidence="1">
    <location>
        <begin position="66"/>
        <end position="89"/>
    </location>
</feature>
<dbReference type="RefSeq" id="XP_038807592.1">
    <property type="nucleotide sequence ID" value="XM_038956133.1"/>
</dbReference>
<comment type="caution">
    <text evidence="2">The sequence shown here is derived from an EMBL/GenBank/DDBJ whole genome shotgun (WGS) entry which is preliminary data.</text>
</comment>
<dbReference type="Proteomes" id="UP000783213">
    <property type="component" value="Unassembled WGS sequence"/>
</dbReference>
<evidence type="ECO:0000313" key="2">
    <source>
        <dbReference type="EMBL" id="KAF7921663.1"/>
    </source>
</evidence>
<evidence type="ECO:0000256" key="1">
    <source>
        <dbReference type="SAM" id="MobiDB-lite"/>
    </source>
</evidence>
<accession>A0ABQ7IES0</accession>
<name>A0ABQ7IES0_9HELO</name>
<sequence length="89" mass="9485">MDITGRFMFPSPWGIARLAATATGGKDGMKVPQSVEALSDDGAWRASELITFANSSKKTLLDRAPPSTSLLNKCETQGNKGNAQERASQ</sequence>
<proteinExistence type="predicted"/>
<keyword evidence="3" id="KW-1185">Reference proteome</keyword>
<protein>
    <submittedName>
        <fullName evidence="2">Uncharacterized protein</fullName>
    </submittedName>
</protein>
<gene>
    <name evidence="2" type="ORF">EAE98_008510</name>
</gene>
<dbReference type="GeneID" id="62235283"/>